<keyword evidence="3" id="KW-0949">S-adenosyl-L-methionine</keyword>
<evidence type="ECO:0000256" key="1">
    <source>
        <dbReference type="ARBA" id="ARBA00022603"/>
    </source>
</evidence>
<dbReference type="EMBL" id="BARS01013601">
    <property type="protein sequence ID" value="GAF98225.1"/>
    <property type="molecule type" value="Genomic_DNA"/>
</dbReference>
<comment type="caution">
    <text evidence="4">The sequence shown here is derived from an EMBL/GenBank/DDBJ whole genome shotgun (WGS) entry which is preliminary data.</text>
</comment>
<dbReference type="Pfam" id="PF01209">
    <property type="entry name" value="Ubie_methyltran"/>
    <property type="match status" value="1"/>
</dbReference>
<sequence length="136" mass="15858">LAIYFRKLYCENNNITLADPNTEMLDYAKIRLEKKSIIKNIEFVTCYAEKLPFKDNFFDNVTIGFGFRNFTDRPKALREIKRVLRQNGKLIIIDFSKPVNPIINALNTFYLNNIVPILAKIITGNISDYRYLAKSI</sequence>
<dbReference type="PANTHER" id="PTHR43591">
    <property type="entry name" value="METHYLTRANSFERASE"/>
    <property type="match status" value="1"/>
</dbReference>
<keyword evidence="2" id="KW-0808">Transferase</keyword>
<gene>
    <name evidence="4" type="ORF">S01H1_23514</name>
</gene>
<evidence type="ECO:0000256" key="3">
    <source>
        <dbReference type="ARBA" id="ARBA00022691"/>
    </source>
</evidence>
<dbReference type="InterPro" id="IPR004033">
    <property type="entry name" value="UbiE/COQ5_MeTrFase"/>
</dbReference>
<name>X0VCB2_9ZZZZ</name>
<dbReference type="SUPFAM" id="SSF53335">
    <property type="entry name" value="S-adenosyl-L-methionine-dependent methyltransferases"/>
    <property type="match status" value="1"/>
</dbReference>
<keyword evidence="1" id="KW-0489">Methyltransferase</keyword>
<dbReference type="PANTHER" id="PTHR43591:SF24">
    <property type="entry name" value="2-METHOXY-6-POLYPRENYL-1,4-BENZOQUINOL METHYLASE, MITOCHONDRIAL"/>
    <property type="match status" value="1"/>
</dbReference>
<dbReference type="InterPro" id="IPR029063">
    <property type="entry name" value="SAM-dependent_MTases_sf"/>
</dbReference>
<feature type="non-terminal residue" evidence="4">
    <location>
        <position position="136"/>
    </location>
</feature>
<dbReference type="PROSITE" id="PS51608">
    <property type="entry name" value="SAM_MT_UBIE"/>
    <property type="match status" value="1"/>
</dbReference>
<reference evidence="4" key="1">
    <citation type="journal article" date="2014" name="Front. Microbiol.">
        <title>High frequency of phylogenetically diverse reductive dehalogenase-homologous genes in deep subseafloor sedimentary metagenomes.</title>
        <authorList>
            <person name="Kawai M."/>
            <person name="Futagami T."/>
            <person name="Toyoda A."/>
            <person name="Takaki Y."/>
            <person name="Nishi S."/>
            <person name="Hori S."/>
            <person name="Arai W."/>
            <person name="Tsubouchi T."/>
            <person name="Morono Y."/>
            <person name="Uchiyama I."/>
            <person name="Ito T."/>
            <person name="Fujiyama A."/>
            <person name="Inagaki F."/>
            <person name="Takami H."/>
        </authorList>
    </citation>
    <scope>NUCLEOTIDE SEQUENCE</scope>
    <source>
        <strain evidence="4">Expedition CK06-06</strain>
    </source>
</reference>
<protein>
    <recommendedName>
        <fullName evidence="5">Methyltransferase type 11 domain-containing protein</fullName>
    </recommendedName>
</protein>
<dbReference type="GO" id="GO:0008168">
    <property type="term" value="F:methyltransferase activity"/>
    <property type="evidence" value="ECO:0007669"/>
    <property type="project" value="UniProtKB-KW"/>
</dbReference>
<dbReference type="GO" id="GO:0032259">
    <property type="term" value="P:methylation"/>
    <property type="evidence" value="ECO:0007669"/>
    <property type="project" value="UniProtKB-KW"/>
</dbReference>
<dbReference type="Gene3D" id="3.40.50.150">
    <property type="entry name" value="Vaccinia Virus protein VP39"/>
    <property type="match status" value="1"/>
</dbReference>
<accession>X0VCB2</accession>
<proteinExistence type="predicted"/>
<evidence type="ECO:0000256" key="2">
    <source>
        <dbReference type="ARBA" id="ARBA00022679"/>
    </source>
</evidence>
<evidence type="ECO:0008006" key="5">
    <source>
        <dbReference type="Google" id="ProtNLM"/>
    </source>
</evidence>
<dbReference type="AlphaFoldDB" id="X0VCB2"/>
<evidence type="ECO:0000313" key="4">
    <source>
        <dbReference type="EMBL" id="GAF98225.1"/>
    </source>
</evidence>
<feature type="non-terminal residue" evidence="4">
    <location>
        <position position="1"/>
    </location>
</feature>
<organism evidence="4">
    <name type="scientific">marine sediment metagenome</name>
    <dbReference type="NCBI Taxonomy" id="412755"/>
    <lineage>
        <taxon>unclassified sequences</taxon>
        <taxon>metagenomes</taxon>
        <taxon>ecological metagenomes</taxon>
    </lineage>
</organism>
<dbReference type="CDD" id="cd02440">
    <property type="entry name" value="AdoMet_MTases"/>
    <property type="match status" value="1"/>
</dbReference>